<name>A0A377D721_ECOLX</name>
<organism evidence="1 2">
    <name type="scientific">Escherichia coli</name>
    <dbReference type="NCBI Taxonomy" id="562"/>
    <lineage>
        <taxon>Bacteria</taxon>
        <taxon>Pseudomonadati</taxon>
        <taxon>Pseudomonadota</taxon>
        <taxon>Gammaproteobacteria</taxon>
        <taxon>Enterobacterales</taxon>
        <taxon>Enterobacteriaceae</taxon>
        <taxon>Escherichia</taxon>
    </lineage>
</organism>
<dbReference type="Proteomes" id="UP000254174">
    <property type="component" value="Unassembled WGS sequence"/>
</dbReference>
<gene>
    <name evidence="1" type="ORF">NCTC7922_02632</name>
</gene>
<proteinExistence type="predicted"/>
<dbReference type="EMBL" id="UGFC01000006">
    <property type="protein sequence ID" value="STM16223.1"/>
    <property type="molecule type" value="Genomic_DNA"/>
</dbReference>
<dbReference type="Pfam" id="PF00574">
    <property type="entry name" value="CLP_protease"/>
    <property type="match status" value="1"/>
</dbReference>
<dbReference type="GO" id="GO:0006508">
    <property type="term" value="P:proteolysis"/>
    <property type="evidence" value="ECO:0007669"/>
    <property type="project" value="UniProtKB-KW"/>
</dbReference>
<keyword evidence="1" id="KW-0645">Protease</keyword>
<dbReference type="GO" id="GO:0008233">
    <property type="term" value="F:peptidase activity"/>
    <property type="evidence" value="ECO:0007669"/>
    <property type="project" value="UniProtKB-KW"/>
</dbReference>
<dbReference type="AlphaFoldDB" id="A0A377D721"/>
<dbReference type="Gene3D" id="3.90.226.10">
    <property type="entry name" value="2-enoyl-CoA Hydratase, Chain A, domain 1"/>
    <property type="match status" value="1"/>
</dbReference>
<dbReference type="InterPro" id="IPR023562">
    <property type="entry name" value="ClpP/TepA"/>
</dbReference>
<dbReference type="InterPro" id="IPR029045">
    <property type="entry name" value="ClpP/crotonase-like_dom_sf"/>
</dbReference>
<accession>A0A377D721</accession>
<evidence type="ECO:0000313" key="2">
    <source>
        <dbReference type="Proteomes" id="UP000254174"/>
    </source>
</evidence>
<reference evidence="1 2" key="1">
    <citation type="submission" date="2018-06" db="EMBL/GenBank/DDBJ databases">
        <authorList>
            <consortium name="Pathogen Informatics"/>
            <person name="Doyle S."/>
        </authorList>
    </citation>
    <scope>NUCLEOTIDE SEQUENCE [LARGE SCALE GENOMIC DNA]</scope>
    <source>
        <strain evidence="1 2">NCTC7922</strain>
    </source>
</reference>
<sequence length="183" mass="19910">MLHTIHFLCPVNTATVGQLQNHCLTALSQGATELNIHISSQGGETAAGFTAYNFLKSLPVTVRTHNISNVESIANIVFLAGSERFANPLSRFLLHPLLWVFATPAADHARLREYGKCLDNDLDRFVETFNIDIGTHIRWASLIADSTILDANKALEHGIINSIKNCKAGIQSGKLVGCLMGKS</sequence>
<protein>
    <submittedName>
        <fullName evidence="1">Putative Clp protease</fullName>
    </submittedName>
</protein>
<dbReference type="SUPFAM" id="SSF52096">
    <property type="entry name" value="ClpP/crotonase"/>
    <property type="match status" value="1"/>
</dbReference>
<evidence type="ECO:0000313" key="1">
    <source>
        <dbReference type="EMBL" id="STM16223.1"/>
    </source>
</evidence>
<keyword evidence="1" id="KW-0378">Hydrolase</keyword>